<evidence type="ECO:0000313" key="3">
    <source>
        <dbReference type="Proteomes" id="UP001439008"/>
    </source>
</evidence>
<organism evidence="2 3">
    <name type="scientific">Bonamia ostreae</name>
    <dbReference type="NCBI Taxonomy" id="126728"/>
    <lineage>
        <taxon>Eukaryota</taxon>
        <taxon>Sar</taxon>
        <taxon>Rhizaria</taxon>
        <taxon>Endomyxa</taxon>
        <taxon>Ascetosporea</taxon>
        <taxon>Haplosporida</taxon>
        <taxon>Bonamia</taxon>
    </lineage>
</organism>
<dbReference type="Proteomes" id="UP001439008">
    <property type="component" value="Unassembled WGS sequence"/>
</dbReference>
<evidence type="ECO:0000313" key="2">
    <source>
        <dbReference type="EMBL" id="MES1919217.1"/>
    </source>
</evidence>
<dbReference type="EMBL" id="JBDODL010000228">
    <property type="protein sequence ID" value="MES1919217.1"/>
    <property type="molecule type" value="Genomic_DNA"/>
</dbReference>
<gene>
    <name evidence="2" type="ORF">MHBO_001078</name>
</gene>
<comment type="caution">
    <text evidence="2">The sequence shown here is derived from an EMBL/GenBank/DDBJ whole genome shotgun (WGS) entry which is preliminary data.</text>
</comment>
<name>A0ABV2AHR6_9EUKA</name>
<feature type="chain" id="PRO_5046160866" evidence="1">
    <location>
        <begin position="19"/>
        <end position="140"/>
    </location>
</feature>
<feature type="signal peptide" evidence="1">
    <location>
        <begin position="1"/>
        <end position="18"/>
    </location>
</feature>
<keyword evidence="1" id="KW-0732">Signal</keyword>
<accession>A0ABV2AHR6</accession>
<evidence type="ECO:0000256" key="1">
    <source>
        <dbReference type="SAM" id="SignalP"/>
    </source>
</evidence>
<sequence length="140" mass="16210">MSMFFLLANLLQFAPYLAQTKSNHCKVEIDDRIYKNTIKTRFWLKTGTFLYLACRFSQTKVVFRCEEIDFKPTLTKTSECPYPICEKIGNAVSYECTDGDCEKKVSKEFDVNFNHTLIIPRIAKIACKPNGTVKMEYSYA</sequence>
<keyword evidence="3" id="KW-1185">Reference proteome</keyword>
<reference evidence="2 3" key="1">
    <citation type="journal article" date="2024" name="BMC Biol.">
        <title>Comparative genomics of Ascetosporea gives new insight into the evolutionary basis for animal parasitism in Rhizaria.</title>
        <authorList>
            <person name="Hiltunen Thoren M."/>
            <person name="Onut-Brannstrom I."/>
            <person name="Alfjorden A."/>
            <person name="Peckova H."/>
            <person name="Swords F."/>
            <person name="Hooper C."/>
            <person name="Holzer A.S."/>
            <person name="Bass D."/>
            <person name="Burki F."/>
        </authorList>
    </citation>
    <scope>NUCLEOTIDE SEQUENCE [LARGE SCALE GENOMIC DNA]</scope>
    <source>
        <strain evidence="2">20-A016</strain>
    </source>
</reference>
<protein>
    <submittedName>
        <fullName evidence="2">Uncharacterized protein</fullName>
    </submittedName>
</protein>
<proteinExistence type="predicted"/>